<dbReference type="STRING" id="271157.SAMN05444396_10621"/>
<keyword evidence="2" id="KW-1185">Reference proteome</keyword>
<protein>
    <submittedName>
        <fullName evidence="1">Uncharacterized protein</fullName>
    </submittedName>
</protein>
<reference evidence="2" key="1">
    <citation type="submission" date="2016-11" db="EMBL/GenBank/DDBJ databases">
        <authorList>
            <person name="Varghese N."/>
            <person name="Submissions S."/>
        </authorList>
    </citation>
    <scope>NUCLEOTIDE SEQUENCE [LARGE SCALE GENOMIC DNA]</scope>
    <source>
        <strain evidence="2">DSM 19741</strain>
    </source>
</reference>
<dbReference type="EMBL" id="FQWE01000006">
    <property type="protein sequence ID" value="SHG21317.1"/>
    <property type="molecule type" value="Genomic_DNA"/>
</dbReference>
<dbReference type="Proteomes" id="UP000184036">
    <property type="component" value="Unassembled WGS sequence"/>
</dbReference>
<accession>A0A1M5HZD9</accession>
<organism evidence="1 2">
    <name type="scientific">Flavobacterium segetis</name>
    <dbReference type="NCBI Taxonomy" id="271157"/>
    <lineage>
        <taxon>Bacteria</taxon>
        <taxon>Pseudomonadati</taxon>
        <taxon>Bacteroidota</taxon>
        <taxon>Flavobacteriia</taxon>
        <taxon>Flavobacteriales</taxon>
        <taxon>Flavobacteriaceae</taxon>
        <taxon>Flavobacterium</taxon>
    </lineage>
</organism>
<sequence length="32" mass="3846">MLKAINVFKSKENFTLRYRTLMKTGLIIRVIF</sequence>
<evidence type="ECO:0000313" key="1">
    <source>
        <dbReference type="EMBL" id="SHG21317.1"/>
    </source>
</evidence>
<evidence type="ECO:0000313" key="2">
    <source>
        <dbReference type="Proteomes" id="UP000184036"/>
    </source>
</evidence>
<name>A0A1M5HZD9_9FLAO</name>
<gene>
    <name evidence="1" type="ORF">SAMN05444396_10621</name>
</gene>
<dbReference type="AlphaFoldDB" id="A0A1M5HZD9"/>
<proteinExistence type="predicted"/>